<organism evidence="3 4">
    <name type="scientific">Kocuria aegyptia</name>
    <dbReference type="NCBI Taxonomy" id="330943"/>
    <lineage>
        <taxon>Bacteria</taxon>
        <taxon>Bacillati</taxon>
        <taxon>Actinomycetota</taxon>
        <taxon>Actinomycetes</taxon>
        <taxon>Micrococcales</taxon>
        <taxon>Micrococcaceae</taxon>
        <taxon>Kocuria</taxon>
    </lineage>
</organism>
<keyword evidence="2" id="KW-0472">Membrane</keyword>
<protein>
    <submittedName>
        <fullName evidence="3">Trp biosynthesis-associated membrane protein</fullName>
    </submittedName>
</protein>
<accession>A0ABP4WD70</accession>
<name>A0ABP4WD70_9MICC</name>
<feature type="region of interest" description="Disordered" evidence="1">
    <location>
        <begin position="170"/>
        <end position="202"/>
    </location>
</feature>
<dbReference type="Proteomes" id="UP001501204">
    <property type="component" value="Unassembled WGS sequence"/>
</dbReference>
<keyword evidence="2" id="KW-0812">Transmembrane</keyword>
<proteinExistence type="predicted"/>
<gene>
    <name evidence="3" type="ORF">GCM10009767_08540</name>
</gene>
<feature type="transmembrane region" description="Helical" evidence="2">
    <location>
        <begin position="88"/>
        <end position="110"/>
    </location>
</feature>
<feature type="transmembrane region" description="Helical" evidence="2">
    <location>
        <begin position="61"/>
        <end position="81"/>
    </location>
</feature>
<dbReference type="InterPro" id="IPR019051">
    <property type="entry name" value="Trp_biosyn_TM_oprn/chp"/>
</dbReference>
<dbReference type="EMBL" id="BAAAOA010000010">
    <property type="protein sequence ID" value="GAA1751842.1"/>
    <property type="molecule type" value="Genomic_DNA"/>
</dbReference>
<dbReference type="Pfam" id="PF09534">
    <property type="entry name" value="Trp_oprn_chp"/>
    <property type="match status" value="1"/>
</dbReference>
<dbReference type="SUPFAM" id="SSF103473">
    <property type="entry name" value="MFS general substrate transporter"/>
    <property type="match status" value="1"/>
</dbReference>
<evidence type="ECO:0000313" key="4">
    <source>
        <dbReference type="Proteomes" id="UP001501204"/>
    </source>
</evidence>
<evidence type="ECO:0000313" key="3">
    <source>
        <dbReference type="EMBL" id="GAA1751842.1"/>
    </source>
</evidence>
<comment type="caution">
    <text evidence="3">The sequence shown here is derived from an EMBL/GenBank/DDBJ whole genome shotgun (WGS) entry which is preliminary data.</text>
</comment>
<feature type="transmembrane region" description="Helical" evidence="2">
    <location>
        <begin position="21"/>
        <end position="41"/>
    </location>
</feature>
<evidence type="ECO:0000256" key="2">
    <source>
        <dbReference type="SAM" id="Phobius"/>
    </source>
</evidence>
<feature type="transmembrane region" description="Helical" evidence="2">
    <location>
        <begin position="130"/>
        <end position="158"/>
    </location>
</feature>
<reference evidence="4" key="1">
    <citation type="journal article" date="2019" name="Int. J. Syst. Evol. Microbiol.">
        <title>The Global Catalogue of Microorganisms (GCM) 10K type strain sequencing project: providing services to taxonomists for standard genome sequencing and annotation.</title>
        <authorList>
            <consortium name="The Broad Institute Genomics Platform"/>
            <consortium name="The Broad Institute Genome Sequencing Center for Infectious Disease"/>
            <person name="Wu L."/>
            <person name="Ma J."/>
        </authorList>
    </citation>
    <scope>NUCLEOTIDE SEQUENCE [LARGE SCALE GENOMIC DNA]</scope>
    <source>
        <strain evidence="4">JCM 14735</strain>
    </source>
</reference>
<evidence type="ECO:0000256" key="1">
    <source>
        <dbReference type="SAM" id="MobiDB-lite"/>
    </source>
</evidence>
<dbReference type="InterPro" id="IPR036259">
    <property type="entry name" value="MFS_trans_sf"/>
</dbReference>
<keyword evidence="4" id="KW-1185">Reference proteome</keyword>
<sequence length="202" mass="19785">MPGVPEVRNPRRAALTRRPTVVLATLAAALAVFACSAATWVSATVQTTLEPVTVDVAGSDAAPAVTALGLVAAAGALTTAISGRVLRAVVAVVVLLAGLGALAASVAVLADPAGAAQTAVGEATGMINAGGAFAVTVWPSLAAAASALVALCGAWALVVGRSWTAARRYERSGADGPPAGAPRPGDEIDSWDALTEGRDPTA</sequence>
<keyword evidence="2" id="KW-1133">Transmembrane helix</keyword>